<keyword evidence="7 8" id="KW-0998">Cell outer membrane</keyword>
<evidence type="ECO:0000256" key="3">
    <source>
        <dbReference type="ARBA" id="ARBA00022452"/>
    </source>
</evidence>
<gene>
    <name evidence="13" type="ORF">DGQ38_00595</name>
</gene>
<accession>A0A3D5IUJ2</accession>
<dbReference type="PROSITE" id="PS52016">
    <property type="entry name" value="TONB_DEPENDENT_REC_3"/>
    <property type="match status" value="1"/>
</dbReference>
<evidence type="ECO:0000313" key="14">
    <source>
        <dbReference type="Proteomes" id="UP000264330"/>
    </source>
</evidence>
<dbReference type="Gene3D" id="2.60.40.1120">
    <property type="entry name" value="Carboxypeptidase-like, regulatory domain"/>
    <property type="match status" value="1"/>
</dbReference>
<feature type="domain" description="TonB-dependent receptor-like beta-barrel" evidence="11">
    <location>
        <begin position="396"/>
        <end position="810"/>
    </location>
</feature>
<evidence type="ECO:0000313" key="13">
    <source>
        <dbReference type="EMBL" id="HCV79535.1"/>
    </source>
</evidence>
<dbReference type="InterPro" id="IPR036942">
    <property type="entry name" value="Beta-barrel_TonB_sf"/>
</dbReference>
<dbReference type="OMA" id="NSIAYNR"/>
<keyword evidence="5 9" id="KW-0798">TonB box</keyword>
<dbReference type="SUPFAM" id="SSF49464">
    <property type="entry name" value="Carboxypeptidase regulatory domain-like"/>
    <property type="match status" value="1"/>
</dbReference>
<dbReference type="Gene3D" id="2.40.170.20">
    <property type="entry name" value="TonB-dependent receptor, beta-barrel domain"/>
    <property type="match status" value="1"/>
</dbReference>
<evidence type="ECO:0000256" key="7">
    <source>
        <dbReference type="ARBA" id="ARBA00023237"/>
    </source>
</evidence>
<dbReference type="InterPro" id="IPR008969">
    <property type="entry name" value="CarboxyPept-like_regulatory"/>
</dbReference>
<keyword evidence="6 8" id="KW-0472">Membrane</keyword>
<dbReference type="InterPro" id="IPR039426">
    <property type="entry name" value="TonB-dep_rcpt-like"/>
</dbReference>
<name>A0A3D5IUJ2_9FLAO</name>
<dbReference type="Pfam" id="PF00593">
    <property type="entry name" value="TonB_dep_Rec_b-barrel"/>
    <property type="match status" value="1"/>
</dbReference>
<dbReference type="InterPro" id="IPR023996">
    <property type="entry name" value="TonB-dep_OMP_SusC/RagA"/>
</dbReference>
<dbReference type="NCBIfam" id="TIGR04056">
    <property type="entry name" value="OMP_RagA_SusC"/>
    <property type="match status" value="1"/>
</dbReference>
<evidence type="ECO:0000256" key="10">
    <source>
        <dbReference type="SAM" id="SignalP"/>
    </source>
</evidence>
<keyword evidence="3 8" id="KW-1134">Transmembrane beta strand</keyword>
<evidence type="ECO:0000256" key="1">
    <source>
        <dbReference type="ARBA" id="ARBA00004571"/>
    </source>
</evidence>
<evidence type="ECO:0000259" key="12">
    <source>
        <dbReference type="Pfam" id="PF07715"/>
    </source>
</evidence>
<dbReference type="AlphaFoldDB" id="A0A3D5IUJ2"/>
<feature type="domain" description="TonB-dependent receptor plug" evidence="12">
    <location>
        <begin position="129"/>
        <end position="233"/>
    </location>
</feature>
<dbReference type="InterPro" id="IPR037066">
    <property type="entry name" value="Plug_dom_sf"/>
</dbReference>
<protein>
    <submittedName>
        <fullName evidence="13">SusC/RagA family TonB-linked outer membrane protein</fullName>
    </submittedName>
</protein>
<dbReference type="SUPFAM" id="SSF56935">
    <property type="entry name" value="Porins"/>
    <property type="match status" value="1"/>
</dbReference>
<dbReference type="NCBIfam" id="TIGR04057">
    <property type="entry name" value="SusC_RagA_signa"/>
    <property type="match status" value="1"/>
</dbReference>
<organism evidence="13 14">
    <name type="scientific">Zunongwangia profunda</name>
    <dbReference type="NCBI Taxonomy" id="398743"/>
    <lineage>
        <taxon>Bacteria</taxon>
        <taxon>Pseudomonadati</taxon>
        <taxon>Bacteroidota</taxon>
        <taxon>Flavobacteriia</taxon>
        <taxon>Flavobacteriales</taxon>
        <taxon>Flavobacteriaceae</taxon>
        <taxon>Zunongwangia</taxon>
    </lineage>
</organism>
<dbReference type="Pfam" id="PF13715">
    <property type="entry name" value="CarbopepD_reg_2"/>
    <property type="match status" value="1"/>
</dbReference>
<dbReference type="InterPro" id="IPR023997">
    <property type="entry name" value="TonB-dep_OMP_SusC/RagA_CS"/>
</dbReference>
<feature type="chain" id="PRO_5017763257" evidence="10">
    <location>
        <begin position="35"/>
        <end position="1001"/>
    </location>
</feature>
<evidence type="ECO:0000256" key="9">
    <source>
        <dbReference type="RuleBase" id="RU003357"/>
    </source>
</evidence>
<dbReference type="RefSeq" id="WP_013070869.1">
    <property type="nucleotide sequence ID" value="NZ_CAJXAW010000006.1"/>
</dbReference>
<comment type="subcellular location">
    <subcellularLocation>
        <location evidence="1 8">Cell outer membrane</location>
        <topology evidence="1 8">Multi-pass membrane protein</topology>
    </subcellularLocation>
</comment>
<dbReference type="EMBL" id="DPMF01000013">
    <property type="protein sequence ID" value="HCV79535.1"/>
    <property type="molecule type" value="Genomic_DNA"/>
</dbReference>
<dbReference type="InterPro" id="IPR012910">
    <property type="entry name" value="Plug_dom"/>
</dbReference>
<evidence type="ECO:0000256" key="2">
    <source>
        <dbReference type="ARBA" id="ARBA00022448"/>
    </source>
</evidence>
<dbReference type="Gene3D" id="2.170.130.10">
    <property type="entry name" value="TonB-dependent receptor, plug domain"/>
    <property type="match status" value="1"/>
</dbReference>
<dbReference type="InterPro" id="IPR000531">
    <property type="entry name" value="Beta-barrel_TonB"/>
</dbReference>
<keyword evidence="10" id="KW-0732">Signal</keyword>
<comment type="similarity">
    <text evidence="8 9">Belongs to the TonB-dependent receptor family.</text>
</comment>
<evidence type="ECO:0000259" key="11">
    <source>
        <dbReference type="Pfam" id="PF00593"/>
    </source>
</evidence>
<keyword evidence="2 8" id="KW-0813">Transport</keyword>
<proteinExistence type="inferred from homology"/>
<evidence type="ECO:0000256" key="5">
    <source>
        <dbReference type="ARBA" id="ARBA00023077"/>
    </source>
</evidence>
<dbReference type="Proteomes" id="UP000264330">
    <property type="component" value="Unassembled WGS sequence"/>
</dbReference>
<evidence type="ECO:0000256" key="8">
    <source>
        <dbReference type="PROSITE-ProRule" id="PRU01360"/>
    </source>
</evidence>
<reference evidence="13 14" key="1">
    <citation type="journal article" date="2018" name="Nat. Biotechnol.">
        <title>A standardized bacterial taxonomy based on genome phylogeny substantially revises the tree of life.</title>
        <authorList>
            <person name="Parks D.H."/>
            <person name="Chuvochina M."/>
            <person name="Waite D.W."/>
            <person name="Rinke C."/>
            <person name="Skarshewski A."/>
            <person name="Chaumeil P.A."/>
            <person name="Hugenholtz P."/>
        </authorList>
    </citation>
    <scope>NUCLEOTIDE SEQUENCE [LARGE SCALE GENOMIC DNA]</scope>
    <source>
        <strain evidence="13">UBA9359</strain>
    </source>
</reference>
<comment type="caution">
    <text evidence="13">The sequence shown here is derived from an EMBL/GenBank/DDBJ whole genome shotgun (WGS) entry which is preliminary data.</text>
</comment>
<dbReference type="Pfam" id="PF07715">
    <property type="entry name" value="Plug"/>
    <property type="match status" value="1"/>
</dbReference>
<evidence type="ECO:0000256" key="6">
    <source>
        <dbReference type="ARBA" id="ARBA00023136"/>
    </source>
</evidence>
<keyword evidence="4 8" id="KW-0812">Transmembrane</keyword>
<sequence>MMKKLCFYVGKLNVKKKQYSLLFLMLFFSQLSIAQSQFEGTVIDEGGVPIPGVSVKEKNTGNGTVTDFDGAFSISTNSDDAILIFSFVGYKTKELNTSGLSGNLSVTLEEDLQALEEVVLIGYGKQDRSQVTSAVASVSEKDFNPGKIQDAAELVKGKVAGLVVTNSSGNPNDESNIMLRGVTTLNGSTKPLILIDGVPGDLTMVAPENISSVDVLKDASAAAIYGTRGANGVILISTKSGSFDRKTSVVYDAFVSVSDFYKEADFMTPQDIRDGLTSFSDGGFETDWLDAISQTGFMHNHALTINGGSELTSYSGNISYRKEDGTIKKSNNDQLRLQLNLEQYLLKDILKVGFKIFSEQRKRTPNNIEDNGISNIYRQAVIRNPTSPIYGEDGDYFEEFGRYQYFNPVAMNNELIGERELRRTNITGNITFEPIKNWVTNLLIAKNLSATDISTYTTSRYYSSKTTGFSGSAYKSYEKKEDKFLELTTNYEFDINTVHRFNALAGYSYNYFSNSNFYASNSDFPTDGYLYNNIGVGARLNEGNAGMGSGKYDSRLIGFFGRIQYGYENRFNLLASIRREGSSQFGDNHKWGLFPSVSAGWTLSNEAFLESASWINNLKLRAGYGVTGQRPNANYLSLTTYNYDSNYGNFVNEDGQWVAGLMVTQNPNPDLKWERTSEVNIGLDFSFFNSRLGGSLDVYRKDTDDLLYSYNVPLPPNIYGQTLANVGSIRNQGFELMINALPVSNDDFSWETTVTLTHNDNELLSLSNDLYETEDYLDVAYAGDPINVPTHRVEVGQAIGNFWGLKSVGVTENGLFLVEDPNTGEAIPYSTSLNTNDYRQYLGNGFPTVYMGWTNTLRYKNFDLTALISGQFGFDILNTQRMFYENNSIQYNRLKSAADPVYGERPLSGAQAQAFVSHYLEKGDFVKLDNITLGYNFKIEKISNYISDVRVYCSAKNFLTITNYSGMDPELANRDFYAAGNDFRDKYPTIKSFTIGTRLNF</sequence>
<feature type="signal peptide" evidence="10">
    <location>
        <begin position="1"/>
        <end position="34"/>
    </location>
</feature>
<dbReference type="GO" id="GO:0009279">
    <property type="term" value="C:cell outer membrane"/>
    <property type="evidence" value="ECO:0007669"/>
    <property type="project" value="UniProtKB-SubCell"/>
</dbReference>
<evidence type="ECO:0000256" key="4">
    <source>
        <dbReference type="ARBA" id="ARBA00022692"/>
    </source>
</evidence>